<keyword evidence="2" id="KW-0418">Kinase</keyword>
<feature type="domain" description="DAGKc" evidence="1">
    <location>
        <begin position="11"/>
        <end position="142"/>
    </location>
</feature>
<protein>
    <submittedName>
        <fullName evidence="2">Diacylglycerol kinase family protein</fullName>
    </submittedName>
</protein>
<dbReference type="SUPFAM" id="SSF111331">
    <property type="entry name" value="NAD kinase/diacylglycerol kinase-like"/>
    <property type="match status" value="1"/>
</dbReference>
<keyword evidence="3" id="KW-1185">Reference proteome</keyword>
<dbReference type="InterPro" id="IPR045540">
    <property type="entry name" value="YegS/DAGK_C"/>
</dbReference>
<evidence type="ECO:0000313" key="2">
    <source>
        <dbReference type="EMBL" id="MCZ0857186.1"/>
    </source>
</evidence>
<evidence type="ECO:0000313" key="3">
    <source>
        <dbReference type="Proteomes" id="UP001072034"/>
    </source>
</evidence>
<sequence length="340" mass="35440">MTTRRDTTGTHPHPLAYVVVNPSKPWATDAVRRRAATALHDAGYADPVWLETTPAEPGSMQARLAVASGARLVVAAGGDGTVRAVAAGVAHTGVEMAILPLGTANLAARNLGLPVGRLNAALDVAARGTGRRTDLVWVGTEPTVTPAPAPPGGWSRPTLRDEHVCMVVAGVGFDAGLVASTRPELKARIRWGAYAVAAVANLDSPHMDLVVQVREPDGGMRVERLRGRTLLVANGGRLPAGITLLREAHMDDGVLDVAVIDTVGGVAGWSSLARQVLPPFAATYSNPARALGRVTLRRGTEAVVRLAEPALVQVDGELLAPTRGLRARLDAGALLVRRPG</sequence>
<dbReference type="EMBL" id="JAPTMY010000006">
    <property type="protein sequence ID" value="MCZ0857186.1"/>
    <property type="molecule type" value="Genomic_DNA"/>
</dbReference>
<dbReference type="Gene3D" id="2.60.200.40">
    <property type="match status" value="1"/>
</dbReference>
<dbReference type="InterPro" id="IPR001206">
    <property type="entry name" value="Diacylglycerol_kinase_cat_dom"/>
</dbReference>
<proteinExistence type="predicted"/>
<organism evidence="2 3">
    <name type="scientific">Actinomyces israelii</name>
    <dbReference type="NCBI Taxonomy" id="1659"/>
    <lineage>
        <taxon>Bacteria</taxon>
        <taxon>Bacillati</taxon>
        <taxon>Actinomycetota</taxon>
        <taxon>Actinomycetes</taxon>
        <taxon>Actinomycetales</taxon>
        <taxon>Actinomycetaceae</taxon>
        <taxon>Actinomyces</taxon>
    </lineage>
</organism>
<keyword evidence="2" id="KW-0808">Transferase</keyword>
<accession>A0ABT4I622</accession>
<dbReference type="Pfam" id="PF00781">
    <property type="entry name" value="DAGK_cat"/>
    <property type="match status" value="1"/>
</dbReference>
<dbReference type="PROSITE" id="PS50146">
    <property type="entry name" value="DAGK"/>
    <property type="match status" value="1"/>
</dbReference>
<reference evidence="2" key="1">
    <citation type="submission" date="2022-10" db="EMBL/GenBank/DDBJ databases">
        <title>Genome sequence of Actinomyces israelii ATCC 10048.</title>
        <authorList>
            <person name="Watt R.M."/>
            <person name="Tong W.M."/>
        </authorList>
    </citation>
    <scope>NUCLEOTIDE SEQUENCE</scope>
    <source>
        <strain evidence="2">ATCC 10048</strain>
    </source>
</reference>
<dbReference type="Pfam" id="PF19279">
    <property type="entry name" value="YegS_C"/>
    <property type="match status" value="1"/>
</dbReference>
<comment type="caution">
    <text evidence="2">The sequence shown here is derived from an EMBL/GenBank/DDBJ whole genome shotgun (WGS) entry which is preliminary data.</text>
</comment>
<dbReference type="GO" id="GO:0016301">
    <property type="term" value="F:kinase activity"/>
    <property type="evidence" value="ECO:0007669"/>
    <property type="project" value="UniProtKB-KW"/>
</dbReference>
<name>A0ABT4I622_9ACTO</name>
<dbReference type="InterPro" id="IPR016064">
    <property type="entry name" value="NAD/diacylglycerol_kinase_sf"/>
</dbReference>
<dbReference type="Proteomes" id="UP001072034">
    <property type="component" value="Unassembled WGS sequence"/>
</dbReference>
<evidence type="ECO:0000259" key="1">
    <source>
        <dbReference type="PROSITE" id="PS50146"/>
    </source>
</evidence>
<dbReference type="InterPro" id="IPR017438">
    <property type="entry name" value="ATP-NAD_kinase_N"/>
</dbReference>
<gene>
    <name evidence="2" type="ORF">OHJ16_03905</name>
</gene>
<dbReference type="RefSeq" id="WP_268916824.1">
    <property type="nucleotide sequence ID" value="NZ_CP124548.1"/>
</dbReference>
<dbReference type="Gene3D" id="3.40.50.10330">
    <property type="entry name" value="Probable inorganic polyphosphate/atp-NAD kinase, domain 1"/>
    <property type="match status" value="1"/>
</dbReference>